<accession>A0A2U0UBV4</accession>
<sequence>MKRINCPKCGKPIAFDNKNYNDAHLLAFACPNCGKKFAIRQKNMIKQHEPEAEQTVPKQESVGCLLVIENVFHYKQVIPLVMGNNIIGRFMKDTRINCPIMTDDPSIDITHCVINVSRDKNGKLKYILRDGPSNTGTFVSHEILGDREQRVIEDGTLFTIGATSIILKAEEEK</sequence>
<dbReference type="Pfam" id="PF00498">
    <property type="entry name" value="FHA"/>
    <property type="match status" value="1"/>
</dbReference>
<dbReference type="Gene3D" id="2.60.200.20">
    <property type="match status" value="1"/>
</dbReference>
<gene>
    <name evidence="2" type="ORF">C7379_10786</name>
</gene>
<organism evidence="2 3">
    <name type="scientific">Hallella colorans</name>
    <dbReference type="NCBI Taxonomy" id="1703337"/>
    <lineage>
        <taxon>Bacteria</taxon>
        <taxon>Pseudomonadati</taxon>
        <taxon>Bacteroidota</taxon>
        <taxon>Bacteroidia</taxon>
        <taxon>Bacteroidales</taxon>
        <taxon>Prevotellaceae</taxon>
        <taxon>Hallella</taxon>
    </lineage>
</organism>
<dbReference type="CDD" id="cd00060">
    <property type="entry name" value="FHA"/>
    <property type="match status" value="1"/>
</dbReference>
<dbReference type="InterPro" id="IPR008984">
    <property type="entry name" value="SMAD_FHA_dom_sf"/>
</dbReference>
<evidence type="ECO:0000259" key="1">
    <source>
        <dbReference type="PROSITE" id="PS50006"/>
    </source>
</evidence>
<reference evidence="2 3" key="1">
    <citation type="submission" date="2018-05" db="EMBL/GenBank/DDBJ databases">
        <title>Genomic Encyclopedia of Type Strains, Phase IV (KMG-IV): sequencing the most valuable type-strain genomes for metagenomic binning, comparative biology and taxonomic classification.</title>
        <authorList>
            <person name="Goeker M."/>
        </authorList>
    </citation>
    <scope>NUCLEOTIDE SEQUENCE [LARGE SCALE GENOMIC DNA]</scope>
    <source>
        <strain evidence="2 3">DSM 100333</strain>
    </source>
</reference>
<dbReference type="SUPFAM" id="SSF49879">
    <property type="entry name" value="SMAD/FHA domain"/>
    <property type="match status" value="1"/>
</dbReference>
<dbReference type="InterPro" id="IPR000253">
    <property type="entry name" value="FHA_dom"/>
</dbReference>
<feature type="domain" description="FHA" evidence="1">
    <location>
        <begin position="85"/>
        <end position="144"/>
    </location>
</feature>
<evidence type="ECO:0000313" key="2">
    <source>
        <dbReference type="EMBL" id="PVX55107.1"/>
    </source>
</evidence>
<dbReference type="AlphaFoldDB" id="A0A2U0UBV4"/>
<comment type="caution">
    <text evidence="2">The sequence shown here is derived from an EMBL/GenBank/DDBJ whole genome shotgun (WGS) entry which is preliminary data.</text>
</comment>
<proteinExistence type="predicted"/>
<evidence type="ECO:0000313" key="3">
    <source>
        <dbReference type="Proteomes" id="UP000245870"/>
    </source>
</evidence>
<name>A0A2U0UBV4_9BACT</name>
<dbReference type="Proteomes" id="UP000245870">
    <property type="component" value="Unassembled WGS sequence"/>
</dbReference>
<keyword evidence="3" id="KW-1185">Reference proteome</keyword>
<dbReference type="EMBL" id="QENY01000007">
    <property type="protein sequence ID" value="PVX55107.1"/>
    <property type="molecule type" value="Genomic_DNA"/>
</dbReference>
<dbReference type="PROSITE" id="PS50006">
    <property type="entry name" value="FHA_DOMAIN"/>
    <property type="match status" value="1"/>
</dbReference>
<dbReference type="RefSeq" id="WP_116616292.1">
    <property type="nucleotide sequence ID" value="NZ_CALDWB010000020.1"/>
</dbReference>
<protein>
    <submittedName>
        <fullName evidence="2">FHA domain-containing protein</fullName>
    </submittedName>
</protein>
<dbReference type="OrthoDB" id="949044at2"/>